<evidence type="ECO:0000256" key="9">
    <source>
        <dbReference type="ARBA" id="ARBA00023242"/>
    </source>
</evidence>
<evidence type="ECO:0000256" key="1">
    <source>
        <dbReference type="ARBA" id="ARBA00004123"/>
    </source>
</evidence>
<evidence type="ECO:0000256" key="6">
    <source>
        <dbReference type="ARBA" id="ARBA00023015"/>
    </source>
</evidence>
<evidence type="ECO:0000313" key="14">
    <source>
        <dbReference type="Proteomes" id="UP000053593"/>
    </source>
</evidence>
<dbReference type="GO" id="GO:0005667">
    <property type="term" value="C:transcription regulator complex"/>
    <property type="evidence" value="ECO:0007669"/>
    <property type="project" value="TreeGrafter"/>
</dbReference>
<keyword evidence="7" id="KW-0238">DNA-binding</keyword>
<dbReference type="GO" id="GO:0000978">
    <property type="term" value="F:RNA polymerase II cis-regulatory region sequence-specific DNA binding"/>
    <property type="evidence" value="ECO:0007669"/>
    <property type="project" value="TreeGrafter"/>
</dbReference>
<evidence type="ECO:0000313" key="13">
    <source>
        <dbReference type="EMBL" id="KIK63334.1"/>
    </source>
</evidence>
<evidence type="ECO:0000256" key="2">
    <source>
        <dbReference type="ARBA" id="ARBA00022723"/>
    </source>
</evidence>
<dbReference type="SMART" id="SM00355">
    <property type="entry name" value="ZnF_C2H2"/>
    <property type="match status" value="2"/>
</dbReference>
<dbReference type="GO" id="GO:0031519">
    <property type="term" value="C:PcG protein complex"/>
    <property type="evidence" value="ECO:0007669"/>
    <property type="project" value="TreeGrafter"/>
</dbReference>
<keyword evidence="2" id="KW-0479">Metal-binding</keyword>
<dbReference type="EMBL" id="KN834764">
    <property type="protein sequence ID" value="KIK63334.1"/>
    <property type="molecule type" value="Genomic_DNA"/>
</dbReference>
<keyword evidence="4 10" id="KW-0863">Zinc-finger</keyword>
<feature type="region of interest" description="Disordered" evidence="11">
    <location>
        <begin position="1"/>
        <end position="41"/>
    </location>
</feature>
<dbReference type="AlphaFoldDB" id="A0A0D0CKB0"/>
<name>A0A0D0CKB0_9AGAR</name>
<evidence type="ECO:0000256" key="4">
    <source>
        <dbReference type="ARBA" id="ARBA00022771"/>
    </source>
</evidence>
<gene>
    <name evidence="13" type="ORF">GYMLUDRAFT_41049</name>
</gene>
<dbReference type="GO" id="GO:0008270">
    <property type="term" value="F:zinc ion binding"/>
    <property type="evidence" value="ECO:0007669"/>
    <property type="project" value="UniProtKB-KW"/>
</dbReference>
<evidence type="ECO:0000259" key="12">
    <source>
        <dbReference type="PROSITE" id="PS50157"/>
    </source>
</evidence>
<dbReference type="SUPFAM" id="SSF57667">
    <property type="entry name" value="beta-beta-alpha zinc fingers"/>
    <property type="match status" value="1"/>
</dbReference>
<keyword evidence="9" id="KW-0539">Nucleus</keyword>
<proteinExistence type="predicted"/>
<evidence type="ECO:0000256" key="8">
    <source>
        <dbReference type="ARBA" id="ARBA00023163"/>
    </source>
</evidence>
<feature type="domain" description="C2H2-type" evidence="12">
    <location>
        <begin position="233"/>
        <end position="263"/>
    </location>
</feature>
<feature type="domain" description="C2H2-type" evidence="12">
    <location>
        <begin position="205"/>
        <end position="232"/>
    </location>
</feature>
<dbReference type="OrthoDB" id="6077919at2759"/>
<reference evidence="13 14" key="1">
    <citation type="submission" date="2014-04" db="EMBL/GenBank/DDBJ databases">
        <title>Evolutionary Origins and Diversification of the Mycorrhizal Mutualists.</title>
        <authorList>
            <consortium name="DOE Joint Genome Institute"/>
            <consortium name="Mycorrhizal Genomics Consortium"/>
            <person name="Kohler A."/>
            <person name="Kuo A."/>
            <person name="Nagy L.G."/>
            <person name="Floudas D."/>
            <person name="Copeland A."/>
            <person name="Barry K.W."/>
            <person name="Cichocki N."/>
            <person name="Veneault-Fourrey C."/>
            <person name="LaButti K."/>
            <person name="Lindquist E.A."/>
            <person name="Lipzen A."/>
            <person name="Lundell T."/>
            <person name="Morin E."/>
            <person name="Murat C."/>
            <person name="Riley R."/>
            <person name="Ohm R."/>
            <person name="Sun H."/>
            <person name="Tunlid A."/>
            <person name="Henrissat B."/>
            <person name="Grigoriev I.V."/>
            <person name="Hibbett D.S."/>
            <person name="Martin F."/>
        </authorList>
    </citation>
    <scope>NUCLEOTIDE SEQUENCE [LARGE SCALE GENOMIC DNA]</scope>
    <source>
        <strain evidence="13 14">FD-317 M1</strain>
    </source>
</reference>
<dbReference type="PROSITE" id="PS00028">
    <property type="entry name" value="ZINC_FINGER_C2H2_1"/>
    <property type="match status" value="2"/>
</dbReference>
<feature type="compositionally biased region" description="Polar residues" evidence="11">
    <location>
        <begin position="102"/>
        <end position="127"/>
    </location>
</feature>
<dbReference type="GO" id="GO:0000785">
    <property type="term" value="C:chromatin"/>
    <property type="evidence" value="ECO:0007669"/>
    <property type="project" value="TreeGrafter"/>
</dbReference>
<feature type="region of interest" description="Disordered" evidence="11">
    <location>
        <begin position="78"/>
        <end position="169"/>
    </location>
</feature>
<keyword evidence="3" id="KW-0677">Repeat</keyword>
<dbReference type="HOGENOM" id="CLU_990634_0_0_1"/>
<dbReference type="PROSITE" id="PS50157">
    <property type="entry name" value="ZINC_FINGER_C2H2_2"/>
    <property type="match status" value="2"/>
</dbReference>
<dbReference type="Gene3D" id="3.30.160.60">
    <property type="entry name" value="Classic Zinc Finger"/>
    <property type="match status" value="2"/>
</dbReference>
<evidence type="ECO:0000256" key="7">
    <source>
        <dbReference type="ARBA" id="ARBA00023125"/>
    </source>
</evidence>
<dbReference type="InterPro" id="IPR036236">
    <property type="entry name" value="Znf_C2H2_sf"/>
</dbReference>
<accession>A0A0D0CKB0</accession>
<comment type="subcellular location">
    <subcellularLocation>
        <location evidence="1">Nucleus</location>
    </subcellularLocation>
</comment>
<dbReference type="PANTHER" id="PTHR14003:SF19">
    <property type="entry name" value="YY2 TRANSCRIPTION FACTOR"/>
    <property type="match status" value="1"/>
</dbReference>
<sequence length="281" mass="30543">MSLPPISQLLHGIEPETNSQNRYSRTPYSATHNPPSSPMNQALMTPYAVPHYGAGLPGKEYRSLSHGAHAVSLMPAHISNQGFSNGSPPRSARNPPGEPSPRNWSSGQGSYLPQSPRQYDRVPSSSGYIYHPYGPSTGHQERFGSSSSVPGSSQLPASPHGVTSTPTPFNHYPTSAGSVSGSAYNLNSEPGDSYAGEIASGKLNYTCEYCGKSFLRPSALKTHIISHTGDQDFECPEEGCSRRFGVRSNMLRHVRLVHRNLKHSSGELLSPDEWETREPKR</sequence>
<dbReference type="Pfam" id="PF00096">
    <property type="entry name" value="zf-C2H2"/>
    <property type="match status" value="1"/>
</dbReference>
<dbReference type="InterPro" id="IPR013087">
    <property type="entry name" value="Znf_C2H2_type"/>
</dbReference>
<feature type="compositionally biased region" description="Polar residues" evidence="11">
    <location>
        <begin position="78"/>
        <end position="88"/>
    </location>
</feature>
<keyword evidence="5" id="KW-0862">Zinc</keyword>
<evidence type="ECO:0000256" key="10">
    <source>
        <dbReference type="PROSITE-ProRule" id="PRU00042"/>
    </source>
</evidence>
<evidence type="ECO:0000256" key="3">
    <source>
        <dbReference type="ARBA" id="ARBA00022737"/>
    </source>
</evidence>
<dbReference type="PANTHER" id="PTHR14003">
    <property type="entry name" value="TRANSCRIPTIONAL REPRESSOR PROTEIN YY"/>
    <property type="match status" value="1"/>
</dbReference>
<protein>
    <recommendedName>
        <fullName evidence="12">C2H2-type domain-containing protein</fullName>
    </recommendedName>
</protein>
<keyword evidence="14" id="KW-1185">Reference proteome</keyword>
<feature type="compositionally biased region" description="Polar residues" evidence="11">
    <location>
        <begin position="16"/>
        <end position="41"/>
    </location>
</feature>
<dbReference type="FunFam" id="3.30.160.60:FF:001228">
    <property type="entry name" value="Zinc finger protein 236"/>
    <property type="match status" value="1"/>
</dbReference>
<keyword evidence="6" id="KW-0805">Transcription regulation</keyword>
<dbReference type="Proteomes" id="UP000053593">
    <property type="component" value="Unassembled WGS sequence"/>
</dbReference>
<evidence type="ECO:0000256" key="11">
    <source>
        <dbReference type="SAM" id="MobiDB-lite"/>
    </source>
</evidence>
<keyword evidence="8" id="KW-0804">Transcription</keyword>
<organism evidence="13 14">
    <name type="scientific">Collybiopsis luxurians FD-317 M1</name>
    <dbReference type="NCBI Taxonomy" id="944289"/>
    <lineage>
        <taxon>Eukaryota</taxon>
        <taxon>Fungi</taxon>
        <taxon>Dikarya</taxon>
        <taxon>Basidiomycota</taxon>
        <taxon>Agaricomycotina</taxon>
        <taxon>Agaricomycetes</taxon>
        <taxon>Agaricomycetidae</taxon>
        <taxon>Agaricales</taxon>
        <taxon>Marasmiineae</taxon>
        <taxon>Omphalotaceae</taxon>
        <taxon>Collybiopsis</taxon>
        <taxon>Collybiopsis luxurians</taxon>
    </lineage>
</organism>
<dbReference type="GO" id="GO:0000981">
    <property type="term" value="F:DNA-binding transcription factor activity, RNA polymerase II-specific"/>
    <property type="evidence" value="ECO:0007669"/>
    <property type="project" value="TreeGrafter"/>
</dbReference>
<feature type="compositionally biased region" description="Low complexity" evidence="11">
    <location>
        <begin position="144"/>
        <end position="153"/>
    </location>
</feature>
<evidence type="ECO:0000256" key="5">
    <source>
        <dbReference type="ARBA" id="ARBA00022833"/>
    </source>
</evidence>